<evidence type="ECO:0000313" key="2">
    <source>
        <dbReference type="Proteomes" id="UP001176961"/>
    </source>
</evidence>
<keyword evidence="2" id="KW-1185">Reference proteome</keyword>
<dbReference type="EMBL" id="CATQJL010000326">
    <property type="protein sequence ID" value="CAJ0610382.1"/>
    <property type="molecule type" value="Genomic_DNA"/>
</dbReference>
<evidence type="ECO:0000313" key="1">
    <source>
        <dbReference type="EMBL" id="CAJ0610382.1"/>
    </source>
</evidence>
<organism evidence="1 2">
    <name type="scientific">Cylicocyclus nassatus</name>
    <name type="common">Nematode worm</name>
    <dbReference type="NCBI Taxonomy" id="53992"/>
    <lineage>
        <taxon>Eukaryota</taxon>
        <taxon>Metazoa</taxon>
        <taxon>Ecdysozoa</taxon>
        <taxon>Nematoda</taxon>
        <taxon>Chromadorea</taxon>
        <taxon>Rhabditida</taxon>
        <taxon>Rhabditina</taxon>
        <taxon>Rhabditomorpha</taxon>
        <taxon>Strongyloidea</taxon>
        <taxon>Strongylidae</taxon>
        <taxon>Cylicocyclus</taxon>
    </lineage>
</organism>
<accession>A0AA36HGQ2</accession>
<sequence length="57" mass="6578">MDQTLYRFVALQEQLPYELSSGQHAGIVLPPDEPAPAEVSKRRWEWALPSYTLHQVK</sequence>
<gene>
    <name evidence="1" type="ORF">CYNAS_LOCUS22365</name>
</gene>
<proteinExistence type="predicted"/>
<reference evidence="1" key="1">
    <citation type="submission" date="2023-07" db="EMBL/GenBank/DDBJ databases">
        <authorList>
            <consortium name="CYATHOMIX"/>
        </authorList>
    </citation>
    <scope>NUCLEOTIDE SEQUENCE</scope>
    <source>
        <strain evidence="1">N/A</strain>
    </source>
</reference>
<protein>
    <submittedName>
        <fullName evidence="1">Uncharacterized protein</fullName>
    </submittedName>
</protein>
<dbReference type="Proteomes" id="UP001176961">
    <property type="component" value="Unassembled WGS sequence"/>
</dbReference>
<dbReference type="AlphaFoldDB" id="A0AA36HGQ2"/>
<comment type="caution">
    <text evidence="1">The sequence shown here is derived from an EMBL/GenBank/DDBJ whole genome shotgun (WGS) entry which is preliminary data.</text>
</comment>
<name>A0AA36HGQ2_CYLNA</name>